<proteinExistence type="inferred from homology"/>
<reference evidence="10 11" key="1">
    <citation type="submission" date="2020-05" db="EMBL/GenBank/DDBJ databases">
        <title>MicrobeNet Type strains.</title>
        <authorList>
            <person name="Nicholson A.C."/>
        </authorList>
    </citation>
    <scope>NUCLEOTIDE SEQUENCE [LARGE SCALE GENOMIC DNA]</scope>
    <source>
        <strain evidence="10 11">JCM 14547</strain>
    </source>
</reference>
<keyword evidence="4 7" id="KW-0812">Transmembrane</keyword>
<accession>A0A849BPP5</accession>
<keyword evidence="3" id="KW-1003">Cell membrane</keyword>
<evidence type="ECO:0000256" key="2">
    <source>
        <dbReference type="ARBA" id="ARBA00022448"/>
    </source>
</evidence>
<protein>
    <submittedName>
        <fullName evidence="10">Carbohydrate ABC transporter permease</fullName>
    </submittedName>
</protein>
<dbReference type="EMBL" id="JABEMA010000001">
    <property type="protein sequence ID" value="NNH21526.1"/>
    <property type="molecule type" value="Genomic_DNA"/>
</dbReference>
<dbReference type="GO" id="GO:0005886">
    <property type="term" value="C:plasma membrane"/>
    <property type="evidence" value="ECO:0007669"/>
    <property type="project" value="UniProtKB-SubCell"/>
</dbReference>
<feature type="transmembrane region" description="Helical" evidence="7">
    <location>
        <begin position="201"/>
        <end position="226"/>
    </location>
</feature>
<dbReference type="InterPro" id="IPR035906">
    <property type="entry name" value="MetI-like_sf"/>
</dbReference>
<evidence type="ECO:0000256" key="1">
    <source>
        <dbReference type="ARBA" id="ARBA00004651"/>
    </source>
</evidence>
<feature type="transmembrane region" description="Helical" evidence="7">
    <location>
        <begin position="28"/>
        <end position="49"/>
    </location>
</feature>
<name>A0A849BPP5_9ACTN</name>
<dbReference type="InterPro" id="IPR000515">
    <property type="entry name" value="MetI-like"/>
</dbReference>
<evidence type="ECO:0000256" key="3">
    <source>
        <dbReference type="ARBA" id="ARBA00022475"/>
    </source>
</evidence>
<evidence type="ECO:0000256" key="6">
    <source>
        <dbReference type="ARBA" id="ARBA00023136"/>
    </source>
</evidence>
<sequence length="298" mass="31680">MTTLQSAPRATTTGPSPARGRGRRSTRWLPTVVLLLGAAYCLVPVLWVLTAATKSPGELFTTVPFRPGTGFLDNLRGLFSYGGGEFGRWALNSALYAGAGSLLSTAMSAAAGYGLAKFAFRGRRVLLVALFGGVLMPGITLAVPQYLLLSAVGLAGTYWSVLLPLLVNPFGIYLCWVFASSSVPDETLEAARLDGAGELRTFWAISVPMMLPGLVTVLLLQFIGIWNNFLLPFIMLSDQGRYPLTLGLYTLLARGSGESALYSLAVTGAAVSVVPLVALMLVLQRFWRVDLLSGGVKG</sequence>
<comment type="similarity">
    <text evidence="7">Belongs to the binding-protein-dependent transport system permease family.</text>
</comment>
<dbReference type="SUPFAM" id="SSF161098">
    <property type="entry name" value="MetI-like"/>
    <property type="match status" value="1"/>
</dbReference>
<feature type="domain" description="ABC transmembrane type-1" evidence="9">
    <location>
        <begin position="90"/>
        <end position="283"/>
    </location>
</feature>
<dbReference type="AlphaFoldDB" id="A0A849BPP5"/>
<keyword evidence="2 7" id="KW-0813">Transport</keyword>
<evidence type="ECO:0000256" key="5">
    <source>
        <dbReference type="ARBA" id="ARBA00022989"/>
    </source>
</evidence>
<dbReference type="Gene3D" id="1.10.3720.10">
    <property type="entry name" value="MetI-like"/>
    <property type="match status" value="1"/>
</dbReference>
<evidence type="ECO:0000256" key="8">
    <source>
        <dbReference type="SAM" id="MobiDB-lite"/>
    </source>
</evidence>
<dbReference type="GO" id="GO:0055085">
    <property type="term" value="P:transmembrane transport"/>
    <property type="evidence" value="ECO:0007669"/>
    <property type="project" value="InterPro"/>
</dbReference>
<keyword evidence="11" id="KW-1185">Reference proteome</keyword>
<feature type="transmembrane region" description="Helical" evidence="7">
    <location>
        <begin position="94"/>
        <end position="113"/>
    </location>
</feature>
<evidence type="ECO:0000313" key="11">
    <source>
        <dbReference type="Proteomes" id="UP000555552"/>
    </source>
</evidence>
<gene>
    <name evidence="10" type="ORF">HLB09_00190</name>
</gene>
<organism evidence="10 11">
    <name type="scientific">Pseudokineococcus marinus</name>
    <dbReference type="NCBI Taxonomy" id="351215"/>
    <lineage>
        <taxon>Bacteria</taxon>
        <taxon>Bacillati</taxon>
        <taxon>Actinomycetota</taxon>
        <taxon>Actinomycetes</taxon>
        <taxon>Kineosporiales</taxon>
        <taxon>Kineosporiaceae</taxon>
        <taxon>Pseudokineococcus</taxon>
    </lineage>
</organism>
<comment type="subcellular location">
    <subcellularLocation>
        <location evidence="1 7">Cell membrane</location>
        <topology evidence="1 7">Multi-pass membrane protein</topology>
    </subcellularLocation>
</comment>
<feature type="transmembrane region" description="Helical" evidence="7">
    <location>
        <begin position="125"/>
        <end position="147"/>
    </location>
</feature>
<keyword evidence="5 7" id="KW-1133">Transmembrane helix</keyword>
<evidence type="ECO:0000256" key="7">
    <source>
        <dbReference type="RuleBase" id="RU363032"/>
    </source>
</evidence>
<comment type="caution">
    <text evidence="10">The sequence shown here is derived from an EMBL/GenBank/DDBJ whole genome shotgun (WGS) entry which is preliminary data.</text>
</comment>
<dbReference type="RefSeq" id="WP_171201392.1">
    <property type="nucleotide sequence ID" value="NZ_BAAANP010000012.1"/>
</dbReference>
<feature type="transmembrane region" description="Helical" evidence="7">
    <location>
        <begin position="260"/>
        <end position="283"/>
    </location>
</feature>
<dbReference type="Pfam" id="PF00528">
    <property type="entry name" value="BPD_transp_1"/>
    <property type="match status" value="1"/>
</dbReference>
<dbReference type="PROSITE" id="PS50928">
    <property type="entry name" value="ABC_TM1"/>
    <property type="match status" value="1"/>
</dbReference>
<evidence type="ECO:0000259" key="9">
    <source>
        <dbReference type="PROSITE" id="PS50928"/>
    </source>
</evidence>
<dbReference type="PANTHER" id="PTHR43744">
    <property type="entry name" value="ABC TRANSPORTER PERMEASE PROTEIN MG189-RELATED-RELATED"/>
    <property type="match status" value="1"/>
</dbReference>
<dbReference type="PANTHER" id="PTHR43744:SF12">
    <property type="entry name" value="ABC TRANSPORTER PERMEASE PROTEIN MG189-RELATED"/>
    <property type="match status" value="1"/>
</dbReference>
<feature type="transmembrane region" description="Helical" evidence="7">
    <location>
        <begin position="159"/>
        <end position="180"/>
    </location>
</feature>
<evidence type="ECO:0000313" key="10">
    <source>
        <dbReference type="EMBL" id="NNH21526.1"/>
    </source>
</evidence>
<feature type="compositionally biased region" description="Polar residues" evidence="8">
    <location>
        <begin position="1"/>
        <end position="10"/>
    </location>
</feature>
<dbReference type="CDD" id="cd06261">
    <property type="entry name" value="TM_PBP2"/>
    <property type="match status" value="1"/>
</dbReference>
<keyword evidence="6 7" id="KW-0472">Membrane</keyword>
<dbReference type="Proteomes" id="UP000555552">
    <property type="component" value="Unassembled WGS sequence"/>
</dbReference>
<evidence type="ECO:0000256" key="4">
    <source>
        <dbReference type="ARBA" id="ARBA00022692"/>
    </source>
</evidence>
<feature type="region of interest" description="Disordered" evidence="8">
    <location>
        <begin position="1"/>
        <end position="23"/>
    </location>
</feature>